<feature type="region of interest" description="Disordered" evidence="1">
    <location>
        <begin position="1"/>
        <end position="47"/>
    </location>
</feature>
<keyword evidence="3" id="KW-1185">Reference proteome</keyword>
<accession>A0A517LE43</accession>
<evidence type="ECO:0000313" key="2">
    <source>
        <dbReference type="EMBL" id="QDS73903.1"/>
    </source>
</evidence>
<feature type="compositionally biased region" description="Polar residues" evidence="1">
    <location>
        <begin position="749"/>
        <end position="765"/>
    </location>
</feature>
<evidence type="ECO:0000256" key="1">
    <source>
        <dbReference type="SAM" id="MobiDB-lite"/>
    </source>
</evidence>
<reference evidence="2 3" key="1">
    <citation type="submission" date="2019-07" db="EMBL/GenBank/DDBJ databases">
        <title>Finished genome of Venturia effusa.</title>
        <authorList>
            <person name="Young C.A."/>
            <person name="Cox M.P."/>
            <person name="Ganley A.R.D."/>
            <person name="David W.J."/>
        </authorList>
    </citation>
    <scope>NUCLEOTIDE SEQUENCE [LARGE SCALE GENOMIC DNA]</scope>
    <source>
        <strain evidence="3">albino</strain>
    </source>
</reference>
<protein>
    <submittedName>
        <fullName evidence="2">Uncharacterized protein</fullName>
    </submittedName>
</protein>
<evidence type="ECO:0000313" key="3">
    <source>
        <dbReference type="Proteomes" id="UP000316270"/>
    </source>
</evidence>
<feature type="region of interest" description="Disordered" evidence="1">
    <location>
        <begin position="653"/>
        <end position="792"/>
    </location>
</feature>
<feature type="compositionally biased region" description="Basic and acidic residues" evidence="1">
    <location>
        <begin position="781"/>
        <end position="792"/>
    </location>
</feature>
<feature type="compositionally biased region" description="Basic and acidic residues" evidence="1">
    <location>
        <begin position="721"/>
        <end position="730"/>
    </location>
</feature>
<feature type="compositionally biased region" description="Low complexity" evidence="1">
    <location>
        <begin position="542"/>
        <end position="573"/>
    </location>
</feature>
<sequence length="792" mass="89318">MAPPTSGDYFSRPRRQPPVARQNSTGPELRLNDESSPLPPYKEPVRGWTTLPYPFKNRIPHPSETGYTVQPSAVQQINQIDNEWSSLQQHGFLDTLHARGEETHLEPVRVQTLSQFGQDLQRRKEKMAEFNSLPLEQQVPSADKLPENMTPQQYLALLQQDRQRGILDEQLYRSMEGQSPLPPLEDMLPQPSEEQLAQLLVEGTELLPEGLAYPQMHDTATSFMQSSDRTYAPLPPGGDNFSSCLPLGPSGQNLDNAYMYHSETGQTLTVPSALLQSSNTSAAQAPSARTQIGNYSERQISGHANQERFGPSMPIMPHQTMGTEMRTAHDHQASKGNIALPDNILHQHHNIDQQAQHQQVSYLIQQVCKGQPSIDVFVSSLRARHVPPSISNLVWNHPALASWRSQKLVEHRIHLQEVAGTVHQENFSYIDLLRIAEEKKWTAYWMNEVRTYATGLGWNLQQKVAEARRQAQMLVQEIVSKNVSYSRLSQYARENKLPRAYIIFLTKELGRRGWNMQQKEAESLEQQRLMFDPTYAAQNQSTMPVQQLQMQQRSSNQHQQSAAMMRSMSTSMRNPDQIPNQMQSTYQSQAMLPPQQMQSPFPNQMMSPPQQQGQRSMTPAGLNGSSPYQQPLAHVQYNQETLHQHQAQRMRFMPTPSPVRSSSQLSGMQTQMQDASHQGQSAQFCPGPATASPRISARTDTASPRQVTGTGKTDGHSQSPETKEMAELSRQRSPRSGNKSTRNRKANPDQGTLHEQAQAKNTVSTVRVAKKRPAEEPAEPETSRVKQRGTRE</sequence>
<name>A0A517LE43_9PEZI</name>
<dbReference type="AlphaFoldDB" id="A0A517LE43"/>
<feature type="compositionally biased region" description="Polar residues" evidence="1">
    <location>
        <begin position="577"/>
        <end position="629"/>
    </location>
</feature>
<dbReference type="OrthoDB" id="10460494at2759"/>
<dbReference type="EMBL" id="CP042194">
    <property type="protein sequence ID" value="QDS73903.1"/>
    <property type="molecule type" value="Genomic_DNA"/>
</dbReference>
<proteinExistence type="predicted"/>
<feature type="compositionally biased region" description="Polar residues" evidence="1">
    <location>
        <begin position="698"/>
        <end position="720"/>
    </location>
</feature>
<dbReference type="Proteomes" id="UP000316270">
    <property type="component" value="Chromosome 10"/>
</dbReference>
<organism evidence="2 3">
    <name type="scientific">Venturia effusa</name>
    <dbReference type="NCBI Taxonomy" id="50376"/>
    <lineage>
        <taxon>Eukaryota</taxon>
        <taxon>Fungi</taxon>
        <taxon>Dikarya</taxon>
        <taxon>Ascomycota</taxon>
        <taxon>Pezizomycotina</taxon>
        <taxon>Dothideomycetes</taxon>
        <taxon>Pleosporomycetidae</taxon>
        <taxon>Venturiales</taxon>
        <taxon>Venturiaceae</taxon>
        <taxon>Venturia</taxon>
    </lineage>
</organism>
<feature type="region of interest" description="Disordered" evidence="1">
    <location>
        <begin position="542"/>
        <end position="629"/>
    </location>
</feature>
<gene>
    <name evidence="2" type="ORF">FKW77_007260</name>
</gene>
<feature type="compositionally biased region" description="Polar residues" evidence="1">
    <location>
        <begin position="658"/>
        <end position="683"/>
    </location>
</feature>